<keyword evidence="2" id="KW-0067">ATP-binding</keyword>
<dbReference type="InterPro" id="IPR027417">
    <property type="entry name" value="P-loop_NTPase"/>
</dbReference>
<dbReference type="Pfam" id="PF00488">
    <property type="entry name" value="MutS_V"/>
    <property type="match status" value="1"/>
</dbReference>
<feature type="domain" description="DNA mismatch repair proteins mutS family" evidence="5">
    <location>
        <begin position="410"/>
        <end position="583"/>
    </location>
</feature>
<dbReference type="PANTHER" id="PTHR11361:SF99">
    <property type="entry name" value="DNA MISMATCH REPAIR PROTEIN"/>
    <property type="match status" value="1"/>
</dbReference>
<reference evidence="7" key="1">
    <citation type="journal article" date="2019" name="Int. J. Syst. Evol. Microbiol.">
        <title>The Global Catalogue of Microorganisms (GCM) 10K type strain sequencing project: providing services to taxonomists for standard genome sequencing and annotation.</title>
        <authorList>
            <consortium name="The Broad Institute Genomics Platform"/>
            <consortium name="The Broad Institute Genome Sequencing Center for Infectious Disease"/>
            <person name="Wu L."/>
            <person name="Ma J."/>
        </authorList>
    </citation>
    <scope>NUCLEOTIDE SEQUENCE [LARGE SCALE GENOMIC DNA]</scope>
    <source>
        <strain evidence="7">CGMCC 1.7030</strain>
    </source>
</reference>
<protein>
    <submittedName>
        <fullName evidence="6">DNA mismatch repair protein</fullName>
    </submittedName>
</protein>
<keyword evidence="4" id="KW-0812">Transmembrane</keyword>
<feature type="transmembrane region" description="Helical" evidence="4">
    <location>
        <begin position="22"/>
        <end position="42"/>
    </location>
</feature>
<evidence type="ECO:0000313" key="7">
    <source>
        <dbReference type="Proteomes" id="UP001596163"/>
    </source>
</evidence>
<name>A0ABW0BVV3_9BACT</name>
<feature type="transmembrane region" description="Helical" evidence="4">
    <location>
        <begin position="232"/>
        <end position="250"/>
    </location>
</feature>
<evidence type="ECO:0000259" key="5">
    <source>
        <dbReference type="SMART" id="SM00534"/>
    </source>
</evidence>
<organism evidence="6 7">
    <name type="scientific">Algoriphagus aquatilis</name>
    <dbReference type="NCBI Taxonomy" id="490186"/>
    <lineage>
        <taxon>Bacteria</taxon>
        <taxon>Pseudomonadati</taxon>
        <taxon>Bacteroidota</taxon>
        <taxon>Cytophagia</taxon>
        <taxon>Cytophagales</taxon>
        <taxon>Cyclobacteriaceae</taxon>
        <taxon>Algoriphagus</taxon>
    </lineage>
</organism>
<dbReference type="Proteomes" id="UP001596163">
    <property type="component" value="Unassembled WGS sequence"/>
</dbReference>
<feature type="transmembrane region" description="Helical" evidence="4">
    <location>
        <begin position="206"/>
        <end position="226"/>
    </location>
</feature>
<gene>
    <name evidence="6" type="ORF">ACFPIK_07985</name>
</gene>
<evidence type="ECO:0000256" key="1">
    <source>
        <dbReference type="ARBA" id="ARBA00022741"/>
    </source>
</evidence>
<keyword evidence="7" id="KW-1185">Reference proteome</keyword>
<dbReference type="EMBL" id="JBHSKS010000004">
    <property type="protein sequence ID" value="MFC5191704.1"/>
    <property type="molecule type" value="Genomic_DNA"/>
</dbReference>
<dbReference type="SUPFAM" id="SSF52540">
    <property type="entry name" value="P-loop containing nucleoside triphosphate hydrolases"/>
    <property type="match status" value="1"/>
</dbReference>
<dbReference type="InterPro" id="IPR000432">
    <property type="entry name" value="DNA_mismatch_repair_MutS_C"/>
</dbReference>
<dbReference type="RefSeq" id="WP_377913994.1">
    <property type="nucleotide sequence ID" value="NZ_JBHSKS010000004.1"/>
</dbReference>
<dbReference type="SMART" id="SM00534">
    <property type="entry name" value="MUTSac"/>
    <property type="match status" value="1"/>
</dbReference>
<keyword evidence="1" id="KW-0547">Nucleotide-binding</keyword>
<evidence type="ECO:0000256" key="3">
    <source>
        <dbReference type="ARBA" id="ARBA00023125"/>
    </source>
</evidence>
<feature type="transmembrane region" description="Helical" evidence="4">
    <location>
        <begin position="48"/>
        <end position="65"/>
    </location>
</feature>
<evidence type="ECO:0000256" key="4">
    <source>
        <dbReference type="SAM" id="Phobius"/>
    </source>
</evidence>
<accession>A0ABW0BVV3</accession>
<evidence type="ECO:0000313" key="6">
    <source>
        <dbReference type="EMBL" id="MFC5191704.1"/>
    </source>
</evidence>
<keyword evidence="4" id="KW-0472">Membrane</keyword>
<dbReference type="Gene3D" id="3.40.50.300">
    <property type="entry name" value="P-loop containing nucleotide triphosphate hydrolases"/>
    <property type="match status" value="1"/>
</dbReference>
<keyword evidence="4" id="KW-1133">Transmembrane helix</keyword>
<sequence>MVEFDFDSKELRLKLQSVRKKAVQLSTFRLGAFFGMLAFSILGVAEHVLWLIPGVLLIWLFIFLIKKFNVAKHQEAIYLAIEEMERRKALCQSRELASLPDGLEFADKAHPFSGDLDLFGSHSLFQLLNHTTSIGGKAKLAQLMKAEFSQEQAKKREQAVEELRGKPEFLRALESVGLAFGTEKESFQSWKSWLAEPQKISFLHQILAVAGPLGGLTLLILISLGIIPQAILGVWILLGVLTLSLVFVPLKRAAEVIPLSAQVKSMAIRAEKIESENFQAELLSQEKSKVYSSGHPASAQLQDLDRLGLWVQNRLNLLYLPVNLLFWTDFALFLTLANWKNRVADSLPQLPESLENWEVWVSLGSFELEVGHAGKSHWTEARILDAKNASHPLILPGKAIGNSIQLGNQSQLALLTGANMSGKTTFMRTLGINAVLVNLGLRPFADELTLGPIQLYTSMRNSDNLGESVSSFYAELYRIRTLITRLESGEAIFFLLDEILKGTNTQDRISGSEALIRQMLHTQGFGIISTHDIELAELAKKESRLRNFSFHSEIQDQTIAFDYKLKDGPCPSFNAHKLMELMGIRFENGA</sequence>
<comment type="caution">
    <text evidence="6">The sequence shown here is derived from an EMBL/GenBank/DDBJ whole genome shotgun (WGS) entry which is preliminary data.</text>
</comment>
<feature type="transmembrane region" description="Helical" evidence="4">
    <location>
        <begin position="317"/>
        <end position="339"/>
    </location>
</feature>
<evidence type="ECO:0000256" key="2">
    <source>
        <dbReference type="ARBA" id="ARBA00022840"/>
    </source>
</evidence>
<dbReference type="InterPro" id="IPR045076">
    <property type="entry name" value="MutS"/>
</dbReference>
<keyword evidence="3" id="KW-0238">DNA-binding</keyword>
<proteinExistence type="predicted"/>
<dbReference type="PANTHER" id="PTHR11361">
    <property type="entry name" value="DNA MISMATCH REPAIR PROTEIN MUTS FAMILY MEMBER"/>
    <property type="match status" value="1"/>
</dbReference>